<protein>
    <submittedName>
        <fullName evidence="3">ATP-binding protein</fullName>
    </submittedName>
</protein>
<keyword evidence="3" id="KW-0547">Nucleotide-binding</keyword>
<accession>A0ABR7SF12</accession>
<sequence>MTTAVTAEQPKASASLTLTRVLLATEKTAGAARQFARGNIPSHIAPDVADDFVLIVSEIVTNAARYGTEPGDSLRIVLAFLPDRLRVEVHDTRRRPPRFRPESAERQRGRGLFIVDSLAAAWGVGDRPFGKVVWAEVKA</sequence>
<keyword evidence="3" id="KW-0067">ATP-binding</keyword>
<dbReference type="InterPro" id="IPR003594">
    <property type="entry name" value="HATPase_dom"/>
</dbReference>
<gene>
    <name evidence="3" type="ORF">H9Y04_16120</name>
</gene>
<proteinExistence type="predicted"/>
<dbReference type="Proteomes" id="UP000642284">
    <property type="component" value="Unassembled WGS sequence"/>
</dbReference>
<dbReference type="GO" id="GO:0005524">
    <property type="term" value="F:ATP binding"/>
    <property type="evidence" value="ECO:0007669"/>
    <property type="project" value="UniProtKB-KW"/>
</dbReference>
<keyword evidence="1" id="KW-0808">Transferase</keyword>
<keyword evidence="1" id="KW-0723">Serine/threonine-protein kinase</keyword>
<organism evidence="3 4">
    <name type="scientific">Streptomyces polyasparticus</name>
    <dbReference type="NCBI Taxonomy" id="2767826"/>
    <lineage>
        <taxon>Bacteria</taxon>
        <taxon>Bacillati</taxon>
        <taxon>Actinomycetota</taxon>
        <taxon>Actinomycetes</taxon>
        <taxon>Kitasatosporales</taxon>
        <taxon>Streptomycetaceae</taxon>
        <taxon>Streptomyces</taxon>
    </lineage>
</organism>
<evidence type="ECO:0000313" key="4">
    <source>
        <dbReference type="Proteomes" id="UP000642284"/>
    </source>
</evidence>
<dbReference type="Gene3D" id="3.30.565.10">
    <property type="entry name" value="Histidine kinase-like ATPase, C-terminal domain"/>
    <property type="match status" value="1"/>
</dbReference>
<keyword evidence="1" id="KW-0418">Kinase</keyword>
<evidence type="ECO:0000256" key="1">
    <source>
        <dbReference type="ARBA" id="ARBA00022527"/>
    </source>
</evidence>
<dbReference type="PANTHER" id="PTHR35526">
    <property type="entry name" value="ANTI-SIGMA-F FACTOR RSBW-RELATED"/>
    <property type="match status" value="1"/>
</dbReference>
<dbReference type="PANTHER" id="PTHR35526:SF3">
    <property type="entry name" value="ANTI-SIGMA-F FACTOR RSBW"/>
    <property type="match status" value="1"/>
</dbReference>
<evidence type="ECO:0000259" key="2">
    <source>
        <dbReference type="Pfam" id="PF13581"/>
    </source>
</evidence>
<keyword evidence="4" id="KW-1185">Reference proteome</keyword>
<comment type="caution">
    <text evidence="3">The sequence shown here is derived from an EMBL/GenBank/DDBJ whole genome shotgun (WGS) entry which is preliminary data.</text>
</comment>
<dbReference type="EMBL" id="JACTVJ010000007">
    <property type="protein sequence ID" value="MBC9714090.1"/>
    <property type="molecule type" value="Genomic_DNA"/>
</dbReference>
<dbReference type="Pfam" id="PF13581">
    <property type="entry name" value="HATPase_c_2"/>
    <property type="match status" value="1"/>
</dbReference>
<name>A0ABR7SF12_9ACTN</name>
<dbReference type="CDD" id="cd16936">
    <property type="entry name" value="HATPase_RsbW-like"/>
    <property type="match status" value="1"/>
</dbReference>
<evidence type="ECO:0000313" key="3">
    <source>
        <dbReference type="EMBL" id="MBC9714090.1"/>
    </source>
</evidence>
<dbReference type="SUPFAM" id="SSF55874">
    <property type="entry name" value="ATPase domain of HSP90 chaperone/DNA topoisomerase II/histidine kinase"/>
    <property type="match status" value="1"/>
</dbReference>
<dbReference type="InterPro" id="IPR050267">
    <property type="entry name" value="Anti-sigma-factor_SerPK"/>
</dbReference>
<reference evidence="3 4" key="1">
    <citation type="submission" date="2020-08" db="EMBL/GenBank/DDBJ databases">
        <title>Genemic of Streptomyces polyaspartic.</title>
        <authorList>
            <person name="Liu W."/>
        </authorList>
    </citation>
    <scope>NUCLEOTIDE SEQUENCE [LARGE SCALE GENOMIC DNA]</scope>
    <source>
        <strain evidence="3 4">TRM66268-LWL</strain>
    </source>
</reference>
<feature type="domain" description="Histidine kinase/HSP90-like ATPase" evidence="2">
    <location>
        <begin position="25"/>
        <end position="134"/>
    </location>
</feature>
<dbReference type="InterPro" id="IPR036890">
    <property type="entry name" value="HATPase_C_sf"/>
</dbReference>